<comment type="similarity">
    <text evidence="2 6">Belongs to the band 7/mec-2 family. HflK subfamily.</text>
</comment>
<comment type="subcellular location">
    <subcellularLocation>
        <location evidence="1">Membrane</location>
        <topology evidence="1">Single-pass membrane protein</topology>
    </subcellularLocation>
</comment>
<evidence type="ECO:0000256" key="7">
    <source>
        <dbReference type="SAM" id="Coils"/>
    </source>
</evidence>
<evidence type="ECO:0000256" key="8">
    <source>
        <dbReference type="SAM" id="MobiDB-lite"/>
    </source>
</evidence>
<dbReference type="Pfam" id="PF01145">
    <property type="entry name" value="Band_7"/>
    <property type="match status" value="1"/>
</dbReference>
<dbReference type="InterPro" id="IPR050710">
    <property type="entry name" value="Band7/mec-2_domain"/>
</dbReference>
<keyword evidence="11" id="KW-1185">Reference proteome</keyword>
<dbReference type="CDD" id="cd03404">
    <property type="entry name" value="SPFH_HflK"/>
    <property type="match status" value="1"/>
</dbReference>
<dbReference type="SUPFAM" id="SSF117892">
    <property type="entry name" value="Band 7/SPFH domain"/>
    <property type="match status" value="1"/>
</dbReference>
<dbReference type="GO" id="GO:0006508">
    <property type="term" value="P:proteolysis"/>
    <property type="evidence" value="ECO:0007669"/>
    <property type="project" value="UniProtKB-KW"/>
</dbReference>
<organism evidence="10 11">
    <name type="scientific">Marinimicrococcus flavescens</name>
    <dbReference type="NCBI Taxonomy" id="3031815"/>
    <lineage>
        <taxon>Bacteria</taxon>
        <taxon>Pseudomonadati</taxon>
        <taxon>Pseudomonadota</taxon>
        <taxon>Alphaproteobacteria</taxon>
        <taxon>Geminicoccales</taxon>
        <taxon>Geminicoccaceae</taxon>
        <taxon>Marinimicrococcus</taxon>
    </lineage>
</organism>
<dbReference type="AlphaFoldDB" id="A0AAP3XRG8"/>
<comment type="function">
    <text evidence="6">HflC and HflK could encode or regulate a protease.</text>
</comment>
<keyword evidence="10" id="KW-0645">Protease</keyword>
<dbReference type="NCBIfam" id="TIGR01933">
    <property type="entry name" value="hflK"/>
    <property type="match status" value="1"/>
</dbReference>
<evidence type="ECO:0000256" key="1">
    <source>
        <dbReference type="ARBA" id="ARBA00004167"/>
    </source>
</evidence>
<evidence type="ECO:0000256" key="6">
    <source>
        <dbReference type="RuleBase" id="RU364113"/>
    </source>
</evidence>
<keyword evidence="3" id="KW-0812">Transmembrane</keyword>
<dbReference type="PANTHER" id="PTHR43327">
    <property type="entry name" value="STOMATIN-LIKE PROTEIN 2, MITOCHONDRIAL"/>
    <property type="match status" value="1"/>
</dbReference>
<comment type="caution">
    <text evidence="10">The sequence shown here is derived from an EMBL/GenBank/DDBJ whole genome shotgun (WGS) entry which is preliminary data.</text>
</comment>
<reference evidence="10 11" key="1">
    <citation type="submission" date="2023-03" db="EMBL/GenBank/DDBJ databases">
        <title>YIM 152171 draft genome.</title>
        <authorList>
            <person name="Yang Z."/>
        </authorList>
    </citation>
    <scope>NUCLEOTIDE SEQUENCE [LARGE SCALE GENOMIC DNA]</scope>
    <source>
        <strain evidence="10 11">YIM 152171</strain>
    </source>
</reference>
<protein>
    <recommendedName>
        <fullName evidence="6">Protein HflK</fullName>
    </recommendedName>
</protein>
<sequence>MPWNTQGGSGGGGWQGGGGQGPWGGRPGGQQQPPDLEELIRKSQEKVKRLFPGGPGGAGQKRAVALVVLGAVALWLASGVYRVLPEEQGVVLRFGKLQRVTSPGLNYHLPWPIEEVLTPQVTRVNRIEVGFRSAGGGPRSSSAREVGEEALMLTGDENIIDINFVVLWKIADPAAYLFNIRDPENTVKAVAESVMREIIGQTPIVQATTEGRRLIETKAREQLQELMNDYGAGIEIDEVQLQKSDPPAEVIDAFRDVQRAQADRERQQNEAEAFANDIIPRARGEAERLLQEAEAHKQEVVARADGEAQRFESVLREYEKAKEVTLRRLYLDTMQDVLSGMNKTIIGGKEGVGSVVPYLALPEIEKRQQQKAAGQTGVAQ</sequence>
<dbReference type="Pfam" id="PF12221">
    <property type="entry name" value="HflK_N"/>
    <property type="match status" value="1"/>
</dbReference>
<evidence type="ECO:0000256" key="2">
    <source>
        <dbReference type="ARBA" id="ARBA00006971"/>
    </source>
</evidence>
<dbReference type="GO" id="GO:0016020">
    <property type="term" value="C:membrane"/>
    <property type="evidence" value="ECO:0007669"/>
    <property type="project" value="UniProtKB-SubCell"/>
</dbReference>
<dbReference type="PANTHER" id="PTHR43327:SF2">
    <property type="entry name" value="MODULATOR OF FTSH PROTEASE HFLK"/>
    <property type="match status" value="1"/>
</dbReference>
<keyword evidence="10" id="KW-0378">Hydrolase</keyword>
<name>A0AAP3XRG8_9PROT</name>
<keyword evidence="5" id="KW-0472">Membrane</keyword>
<dbReference type="InterPro" id="IPR001107">
    <property type="entry name" value="Band_7"/>
</dbReference>
<dbReference type="RefSeq" id="WP_327789054.1">
    <property type="nucleotide sequence ID" value="NZ_JARGEQ010000091.1"/>
</dbReference>
<accession>A0AAP3XRG8</accession>
<evidence type="ECO:0000313" key="11">
    <source>
        <dbReference type="Proteomes" id="UP001301140"/>
    </source>
</evidence>
<dbReference type="InterPro" id="IPR010201">
    <property type="entry name" value="HflK"/>
</dbReference>
<feature type="domain" description="Band 7" evidence="9">
    <location>
        <begin position="78"/>
        <end position="258"/>
    </location>
</feature>
<evidence type="ECO:0000256" key="5">
    <source>
        <dbReference type="ARBA" id="ARBA00023136"/>
    </source>
</evidence>
<feature type="compositionally biased region" description="Gly residues" evidence="8">
    <location>
        <begin position="7"/>
        <end position="28"/>
    </location>
</feature>
<gene>
    <name evidence="10" type="primary">hflK</name>
    <name evidence="10" type="ORF">PZ740_09625</name>
</gene>
<dbReference type="EMBL" id="JARGEQ010000091">
    <property type="protein sequence ID" value="MDF1586639.1"/>
    <property type="molecule type" value="Genomic_DNA"/>
</dbReference>
<dbReference type="InterPro" id="IPR020980">
    <property type="entry name" value="Membrane_HflK_N"/>
</dbReference>
<dbReference type="Proteomes" id="UP001301140">
    <property type="component" value="Unassembled WGS sequence"/>
</dbReference>
<comment type="subunit">
    <text evidence="6">HflC and HflK may interact to form a multimeric complex.</text>
</comment>
<evidence type="ECO:0000256" key="3">
    <source>
        <dbReference type="ARBA" id="ARBA00022692"/>
    </source>
</evidence>
<evidence type="ECO:0000259" key="9">
    <source>
        <dbReference type="SMART" id="SM00244"/>
    </source>
</evidence>
<dbReference type="GO" id="GO:0008233">
    <property type="term" value="F:peptidase activity"/>
    <property type="evidence" value="ECO:0007669"/>
    <property type="project" value="UniProtKB-KW"/>
</dbReference>
<dbReference type="Gene3D" id="3.30.479.30">
    <property type="entry name" value="Band 7 domain"/>
    <property type="match status" value="1"/>
</dbReference>
<feature type="region of interest" description="Disordered" evidence="8">
    <location>
        <begin position="1"/>
        <end position="36"/>
    </location>
</feature>
<feature type="coiled-coil region" evidence="7">
    <location>
        <begin position="250"/>
        <end position="321"/>
    </location>
</feature>
<keyword evidence="7" id="KW-0175">Coiled coil</keyword>
<dbReference type="SMART" id="SM00244">
    <property type="entry name" value="PHB"/>
    <property type="match status" value="1"/>
</dbReference>
<evidence type="ECO:0000256" key="4">
    <source>
        <dbReference type="ARBA" id="ARBA00022989"/>
    </source>
</evidence>
<proteinExistence type="inferred from homology"/>
<keyword evidence="4" id="KW-1133">Transmembrane helix</keyword>
<evidence type="ECO:0000313" key="10">
    <source>
        <dbReference type="EMBL" id="MDF1586639.1"/>
    </source>
</evidence>
<dbReference type="InterPro" id="IPR036013">
    <property type="entry name" value="Band_7/SPFH_dom_sf"/>
</dbReference>